<evidence type="ECO:0000313" key="7">
    <source>
        <dbReference type="EMBL" id="CCD29440.1"/>
    </source>
</evidence>
<dbReference type="eggNOG" id="COG0089">
    <property type="taxonomic scope" value="Bacteria"/>
</dbReference>
<dbReference type="Pfam" id="PF00276">
    <property type="entry name" value="Ribosomal_L23"/>
    <property type="match status" value="1"/>
</dbReference>
<dbReference type="InterPro" id="IPR012677">
    <property type="entry name" value="Nucleotide-bd_a/b_plait_sf"/>
</dbReference>
<dbReference type="AlphaFoldDB" id="G2J9J3"/>
<organism evidence="7 8">
    <name type="scientific">Candidatus Glomeribacter gigasporarum BEG34</name>
    <dbReference type="NCBI Taxonomy" id="1070319"/>
    <lineage>
        <taxon>Bacteria</taxon>
        <taxon>Pseudomonadati</taxon>
        <taxon>Pseudomonadota</taxon>
        <taxon>Betaproteobacteria</taxon>
        <taxon>Burkholderiales</taxon>
        <taxon>Burkholderiaceae</taxon>
        <taxon>Candidatus Glomeribacter</taxon>
    </lineage>
</organism>
<comment type="subunit">
    <text evidence="6">Part of the 50S ribosomal subunit. Contacts protein L29, and trigger factor when it is bound to the ribosome.</text>
</comment>
<dbReference type="HAMAP" id="MF_01369_B">
    <property type="entry name" value="Ribosomal_uL23_B"/>
    <property type="match status" value="1"/>
</dbReference>
<sequence length="103" mass="11596">MSAQVKHGHRLLQILHSPVISEKATLLADKRSQVVFRVAPDANKQEVKAAVEWLFKVEVNAVQILNNKGKAKRVGRLMGRRKDVKKAYVCLKPGQEIHFEAEA</sequence>
<keyword evidence="4 6" id="KW-0689">Ribosomal protein</keyword>
<comment type="similarity">
    <text evidence="1 6">Belongs to the universal ribosomal protein uL23 family.</text>
</comment>
<name>G2J9J3_9BURK</name>
<dbReference type="GO" id="GO:1990904">
    <property type="term" value="C:ribonucleoprotein complex"/>
    <property type="evidence" value="ECO:0007669"/>
    <property type="project" value="UniProtKB-KW"/>
</dbReference>
<dbReference type="InterPro" id="IPR013025">
    <property type="entry name" value="Ribosomal_uL23-like"/>
</dbReference>
<keyword evidence="3 6" id="KW-0694">RNA-binding</keyword>
<evidence type="ECO:0000256" key="1">
    <source>
        <dbReference type="ARBA" id="ARBA00006700"/>
    </source>
</evidence>
<dbReference type="OrthoDB" id="9793353at2"/>
<dbReference type="FunFam" id="3.30.70.330:FF:000001">
    <property type="entry name" value="50S ribosomal protein L23"/>
    <property type="match status" value="1"/>
</dbReference>
<evidence type="ECO:0000256" key="4">
    <source>
        <dbReference type="ARBA" id="ARBA00022980"/>
    </source>
</evidence>
<dbReference type="NCBIfam" id="NF004363">
    <property type="entry name" value="PRK05738.2-4"/>
    <property type="match status" value="1"/>
</dbReference>
<keyword evidence="2 6" id="KW-0699">rRNA-binding</keyword>
<evidence type="ECO:0000313" key="8">
    <source>
        <dbReference type="Proteomes" id="UP000054051"/>
    </source>
</evidence>
<evidence type="ECO:0000256" key="6">
    <source>
        <dbReference type="HAMAP-Rule" id="MF_01369"/>
    </source>
</evidence>
<dbReference type="InterPro" id="IPR012678">
    <property type="entry name" value="Ribosomal_uL23/eL15/eS24_sf"/>
</dbReference>
<dbReference type="RefSeq" id="WP_006682630.1">
    <property type="nucleotide sequence ID" value="NZ_CAFB01000041.1"/>
</dbReference>
<evidence type="ECO:0000256" key="3">
    <source>
        <dbReference type="ARBA" id="ARBA00022884"/>
    </source>
</evidence>
<dbReference type="PANTHER" id="PTHR11620">
    <property type="entry name" value="60S RIBOSOMAL PROTEIN L23A"/>
    <property type="match status" value="1"/>
</dbReference>
<comment type="caution">
    <text evidence="7">The sequence shown here is derived from an EMBL/GenBank/DDBJ whole genome shotgun (WGS) entry which is preliminary data.</text>
</comment>
<evidence type="ECO:0000256" key="5">
    <source>
        <dbReference type="ARBA" id="ARBA00023274"/>
    </source>
</evidence>
<reference evidence="7 8" key="1">
    <citation type="submission" date="2011-08" db="EMBL/GenBank/DDBJ databases">
        <title>The genome of the obligate endobacterium of an arbuscular mycorrhizal fungus reveals an interphylum network of nutritional interactions.</title>
        <authorList>
            <person name="Ghignone S."/>
            <person name="Salvioli A."/>
            <person name="Anca I."/>
            <person name="Lumini E."/>
            <person name="Ortu G."/>
            <person name="Petiti L."/>
            <person name="Cruveiller S."/>
            <person name="Bianciotto V."/>
            <person name="Piffanelli P."/>
            <person name="Lanfranco L."/>
            <person name="Bonfante P."/>
        </authorList>
    </citation>
    <scope>NUCLEOTIDE SEQUENCE [LARGE SCALE GENOMIC DNA]</scope>
    <source>
        <strain evidence="7 8">BEG34</strain>
    </source>
</reference>
<proteinExistence type="inferred from homology"/>
<dbReference type="GO" id="GO:0003735">
    <property type="term" value="F:structural constituent of ribosome"/>
    <property type="evidence" value="ECO:0007669"/>
    <property type="project" value="InterPro"/>
</dbReference>
<dbReference type="GO" id="GO:0019843">
    <property type="term" value="F:rRNA binding"/>
    <property type="evidence" value="ECO:0007669"/>
    <property type="project" value="UniProtKB-UniRule"/>
</dbReference>
<dbReference type="EMBL" id="CAFB01000041">
    <property type="protein sequence ID" value="CCD29440.1"/>
    <property type="molecule type" value="Genomic_DNA"/>
</dbReference>
<dbReference type="Gene3D" id="3.30.70.330">
    <property type="match status" value="1"/>
</dbReference>
<gene>
    <name evidence="6 7" type="primary">rplW</name>
    <name evidence="7" type="ORF">CAGGBEG34_240010</name>
</gene>
<dbReference type="NCBIfam" id="NF004359">
    <property type="entry name" value="PRK05738.1-3"/>
    <property type="match status" value="1"/>
</dbReference>
<dbReference type="GO" id="GO:0005840">
    <property type="term" value="C:ribosome"/>
    <property type="evidence" value="ECO:0007669"/>
    <property type="project" value="UniProtKB-KW"/>
</dbReference>
<dbReference type="SUPFAM" id="SSF54189">
    <property type="entry name" value="Ribosomal proteins S24e, L23 and L15e"/>
    <property type="match status" value="1"/>
</dbReference>
<keyword evidence="8" id="KW-1185">Reference proteome</keyword>
<protein>
    <recommendedName>
        <fullName evidence="6">Large ribosomal subunit protein uL23</fullName>
    </recommendedName>
</protein>
<dbReference type="GO" id="GO:0006412">
    <property type="term" value="P:translation"/>
    <property type="evidence" value="ECO:0007669"/>
    <property type="project" value="UniProtKB-UniRule"/>
</dbReference>
<comment type="function">
    <text evidence="6">One of the early assembly proteins it binds 23S rRNA. One of the proteins that surrounds the polypeptide exit tunnel on the outside of the ribosome. Forms the main docking site for trigger factor binding to the ribosome.</text>
</comment>
<accession>G2J9J3</accession>
<dbReference type="Proteomes" id="UP000054051">
    <property type="component" value="Unassembled WGS sequence"/>
</dbReference>
<dbReference type="STRING" id="1070319.CAGGBEG34_240010"/>
<evidence type="ECO:0000256" key="2">
    <source>
        <dbReference type="ARBA" id="ARBA00022730"/>
    </source>
</evidence>
<keyword evidence="5 6" id="KW-0687">Ribonucleoprotein</keyword>